<keyword evidence="2 6" id="KW-0808">Transferase</keyword>
<keyword evidence="4 6" id="KW-0418">Kinase</keyword>
<dbReference type="InterPro" id="IPR000719">
    <property type="entry name" value="Prot_kinase_dom"/>
</dbReference>
<evidence type="ECO:0000256" key="1">
    <source>
        <dbReference type="ARBA" id="ARBA00022527"/>
    </source>
</evidence>
<dbReference type="InterPro" id="IPR041664">
    <property type="entry name" value="AAA_16"/>
</dbReference>
<keyword evidence="5 6" id="KW-0067">ATP-binding</keyword>
<dbReference type="InterPro" id="IPR017441">
    <property type="entry name" value="Protein_kinase_ATP_BS"/>
</dbReference>
<organism evidence="10 11">
    <name type="scientific">Nocardia otitidiscaviarum</name>
    <dbReference type="NCBI Taxonomy" id="1823"/>
    <lineage>
        <taxon>Bacteria</taxon>
        <taxon>Bacillati</taxon>
        <taxon>Actinomycetota</taxon>
        <taxon>Actinomycetes</taxon>
        <taxon>Mycobacteriales</taxon>
        <taxon>Nocardiaceae</taxon>
        <taxon>Nocardia</taxon>
    </lineage>
</organism>
<dbReference type="InterPro" id="IPR059106">
    <property type="entry name" value="WHD_MalT"/>
</dbReference>
<dbReference type="EMBL" id="UGRY01000002">
    <property type="protein sequence ID" value="SUA79303.1"/>
    <property type="molecule type" value="Genomic_DNA"/>
</dbReference>
<dbReference type="EC" id="2.7.11.1" evidence="6"/>
<dbReference type="SUPFAM" id="SSF52540">
    <property type="entry name" value="P-loop containing nucleoside triphosphate hydrolases"/>
    <property type="match status" value="1"/>
</dbReference>
<dbReference type="Gene3D" id="3.40.50.300">
    <property type="entry name" value="P-loop containing nucleotide triphosphate hydrolases"/>
    <property type="match status" value="1"/>
</dbReference>
<dbReference type="AlphaFoldDB" id="A0A378YRD1"/>
<keyword evidence="11" id="KW-1185">Reference proteome</keyword>
<dbReference type="PROSITE" id="PS00108">
    <property type="entry name" value="PROTEIN_KINASE_ST"/>
    <property type="match status" value="1"/>
</dbReference>
<dbReference type="GO" id="GO:0106310">
    <property type="term" value="F:protein serine kinase activity"/>
    <property type="evidence" value="ECO:0007669"/>
    <property type="project" value="UniProtKB-UniRule"/>
</dbReference>
<accession>A0A378YRD1</accession>
<dbReference type="PROSITE" id="PS50011">
    <property type="entry name" value="PROTEIN_KINASE_DOM"/>
    <property type="match status" value="1"/>
</dbReference>
<evidence type="ECO:0000313" key="11">
    <source>
        <dbReference type="Proteomes" id="UP000255467"/>
    </source>
</evidence>
<keyword evidence="3 6" id="KW-0547">Nucleotide-binding</keyword>
<comment type="catalytic activity">
    <reaction evidence="6">
        <text>L-threonyl-[protein] + ATP = O-phospho-L-threonyl-[protein] + ADP + H(+)</text>
        <dbReference type="Rhea" id="RHEA:46608"/>
        <dbReference type="Rhea" id="RHEA-COMP:11060"/>
        <dbReference type="Rhea" id="RHEA-COMP:11605"/>
        <dbReference type="ChEBI" id="CHEBI:15378"/>
        <dbReference type="ChEBI" id="CHEBI:30013"/>
        <dbReference type="ChEBI" id="CHEBI:30616"/>
        <dbReference type="ChEBI" id="CHEBI:61977"/>
        <dbReference type="ChEBI" id="CHEBI:456216"/>
        <dbReference type="EC" id="2.7.11.1"/>
    </reaction>
</comment>
<dbReference type="PANTHER" id="PTHR43289:SF6">
    <property type="entry name" value="SERINE_THREONINE-PROTEIN KINASE NEKL-3"/>
    <property type="match status" value="1"/>
</dbReference>
<dbReference type="InterPro" id="IPR016236">
    <property type="entry name" value="Ser/Thr_kinase_PknK_prd"/>
</dbReference>
<comment type="catalytic activity">
    <reaction evidence="6">
        <text>L-seryl-[protein] + ATP = O-phospho-L-seryl-[protein] + ADP + H(+)</text>
        <dbReference type="Rhea" id="RHEA:17989"/>
        <dbReference type="Rhea" id="RHEA-COMP:9863"/>
        <dbReference type="Rhea" id="RHEA-COMP:11604"/>
        <dbReference type="ChEBI" id="CHEBI:15378"/>
        <dbReference type="ChEBI" id="CHEBI:29999"/>
        <dbReference type="ChEBI" id="CHEBI:30616"/>
        <dbReference type="ChEBI" id="CHEBI:83421"/>
        <dbReference type="ChEBI" id="CHEBI:456216"/>
        <dbReference type="EC" id="2.7.11.1"/>
    </reaction>
</comment>
<dbReference type="InterPro" id="IPR011009">
    <property type="entry name" value="Kinase-like_dom_sf"/>
</dbReference>
<dbReference type="STRING" id="1406858.GCA_000710895_03289"/>
<evidence type="ECO:0000256" key="5">
    <source>
        <dbReference type="ARBA" id="ARBA00022840"/>
    </source>
</evidence>
<feature type="region of interest" description="Disordered" evidence="8">
    <location>
        <begin position="326"/>
        <end position="361"/>
    </location>
</feature>
<evidence type="ECO:0000256" key="3">
    <source>
        <dbReference type="ARBA" id="ARBA00022741"/>
    </source>
</evidence>
<dbReference type="SUPFAM" id="SSF48452">
    <property type="entry name" value="TPR-like"/>
    <property type="match status" value="1"/>
</dbReference>
<dbReference type="Gene3D" id="1.25.40.10">
    <property type="entry name" value="Tetratricopeptide repeat domain"/>
    <property type="match status" value="1"/>
</dbReference>
<dbReference type="SMART" id="SM00220">
    <property type="entry name" value="S_TKc"/>
    <property type="match status" value="1"/>
</dbReference>
<dbReference type="InterPro" id="IPR008271">
    <property type="entry name" value="Ser/Thr_kinase_AS"/>
</dbReference>
<dbReference type="InterPro" id="IPR027417">
    <property type="entry name" value="P-loop_NTPase"/>
</dbReference>
<dbReference type="GO" id="GO:0004674">
    <property type="term" value="F:protein serine/threonine kinase activity"/>
    <property type="evidence" value="ECO:0007669"/>
    <property type="project" value="UniProtKB-UniRule"/>
</dbReference>
<dbReference type="SUPFAM" id="SSF56112">
    <property type="entry name" value="Protein kinase-like (PK-like)"/>
    <property type="match status" value="1"/>
</dbReference>
<evidence type="ECO:0000313" key="10">
    <source>
        <dbReference type="EMBL" id="SUA79303.1"/>
    </source>
</evidence>
<evidence type="ECO:0000256" key="8">
    <source>
        <dbReference type="SAM" id="MobiDB-lite"/>
    </source>
</evidence>
<proteinExistence type="inferred from homology"/>
<dbReference type="Pfam" id="PF13191">
    <property type="entry name" value="AAA_16"/>
    <property type="match status" value="1"/>
</dbReference>
<protein>
    <recommendedName>
        <fullName evidence="6">Serine/threonine-protein kinase PknK</fullName>
        <ecNumber evidence="6">2.7.11.1</ecNumber>
    </recommendedName>
    <alternativeName>
        <fullName evidence="6">Protein kinase K</fullName>
    </alternativeName>
</protein>
<dbReference type="CDD" id="cd14014">
    <property type="entry name" value="STKc_PknB_like"/>
    <property type="match status" value="1"/>
</dbReference>
<dbReference type="InterPro" id="IPR041617">
    <property type="entry name" value="TPR_MalT"/>
</dbReference>
<dbReference type="PIRSF" id="PIRSF000574">
    <property type="entry name" value="Ser/Thr_PK_PknK_prd"/>
    <property type="match status" value="1"/>
</dbReference>
<feature type="compositionally biased region" description="Low complexity" evidence="8">
    <location>
        <begin position="348"/>
        <end position="359"/>
    </location>
</feature>
<dbReference type="Gene3D" id="3.30.200.20">
    <property type="entry name" value="Phosphorylase Kinase, domain 1"/>
    <property type="match status" value="1"/>
</dbReference>
<dbReference type="Pfam" id="PF00069">
    <property type="entry name" value="Pkinase"/>
    <property type="match status" value="1"/>
</dbReference>
<feature type="domain" description="Protein kinase" evidence="9">
    <location>
        <begin position="52"/>
        <end position="315"/>
    </location>
</feature>
<dbReference type="PANTHER" id="PTHR43289">
    <property type="entry name" value="MITOGEN-ACTIVATED PROTEIN KINASE KINASE KINASE 20-RELATED"/>
    <property type="match status" value="1"/>
</dbReference>
<name>A0A378YRD1_9NOCA</name>
<dbReference type="Gene3D" id="1.10.510.10">
    <property type="entry name" value="Transferase(Phosphotransferase) domain 1"/>
    <property type="match status" value="1"/>
</dbReference>
<dbReference type="PROSITE" id="PS00107">
    <property type="entry name" value="PROTEIN_KINASE_ATP"/>
    <property type="match status" value="1"/>
</dbReference>
<reference evidence="10 11" key="1">
    <citation type="submission" date="2018-06" db="EMBL/GenBank/DDBJ databases">
        <authorList>
            <consortium name="Pathogen Informatics"/>
            <person name="Doyle S."/>
        </authorList>
    </citation>
    <scope>NUCLEOTIDE SEQUENCE [LARGE SCALE GENOMIC DNA]</scope>
    <source>
        <strain evidence="10 11">NCTC1934</strain>
    </source>
</reference>
<evidence type="ECO:0000256" key="4">
    <source>
        <dbReference type="ARBA" id="ARBA00022777"/>
    </source>
</evidence>
<dbReference type="GO" id="GO:0046872">
    <property type="term" value="F:metal ion binding"/>
    <property type="evidence" value="ECO:0007669"/>
    <property type="project" value="UniProtKB-UniRule"/>
</dbReference>
<sequence>MPREVPREYLDRHMLVVTGTFRIEVVVAHIDPHTTQRDLSAGFAAELEAGGFSAAREIGRGGFGVVYRCFQAALDRTVAIKVLTADLDSEALERFVREQLAMGKLSGHPNIVTVFEVGSTATGRPYIVMPYHGHGSLDARIHQHGPLEWPDVLRIGVKIAGALETAHRRGLLHRDVKPGNILLTEYGEPQLADFGIARLTGGFETTAGTITGSPAYTAPEVLQGQVPDATADVYSLASTLFCAGTGHAVFERRNGEQLVAQFVRITRQPLPDLGDAGLPPDLIGVIETAMARDRGERYPSAADFGAALREVQLRLGLAPDEMPLPIPAADSIAPRPATTPTGRRRTTTRTTPPVPATRLRPPERTRPLVERPRLLAPLRHGCDRRLAVIHGPTGFGKTTVAAQWCAAVRAEGGSVAWLTVDSDDDNVVWFLSHLIEAVRAVRPALARELGELLEEHGDEAGRFVLTELINDIDRRGEQLTVVIDDWHRVADPDTVAALRFLIEGSSPVLHLVVTSRSQTGLPMSTMRARHELVEIGPAALRFDSDEAYDLLVRLGGLDLERGDVEDLTESTGGWVAALQLAALSLRGSDEPGRLIAQLTGRHHAIGAFLAENVLDTLEPETLDFMVATSITERVCGDLATALTGVTDGHALLERIEQQDLFLRRLDGGRWFQYHHLFRDFLRQRLEHDLPERIDRLHRTASRWFAEYRHVSEAVDHALLAGDETGAVDIVERDGMSLLEYGQMASLIGLVNKLPPAVIESHPRLQLDLAWANILLHRADAAERALRLAESTFDRDGLDPDATALLRAEAGVVHAVVTVRGDVLTGVEELLAPCFARADELSPYVVAIGANVACFAAAYRYDFDEAVRIQDWAAPYMRRNKGFYNKVHGLCFLGLAASLQLDIERAEHYFRAALQVAKQSGGSHSYGARLAGSLLGELLYERGEIGEAERLLDEGYKLGPDAGVVDFKLARYVVGARIKALRGDRAAAVRRLNDGARVAHSMSLPRLRAEVENERLRLGLPAHPDFGALPVVDYEHRRQPVDEIDEFTVLYEEFTAIRLLLSESSPARAELAHVWAREWVDRLESVHRPRELLKARRMLVACLAATGRTEAAKALLATVCAQCAEHGSVRYILDGGPHVVATLAALHADRLAGRWRPEWPEVPDGFLRSLVEAEAAQTI</sequence>
<dbReference type="Pfam" id="PF25873">
    <property type="entry name" value="WHD_MalT"/>
    <property type="match status" value="1"/>
</dbReference>
<evidence type="ECO:0000256" key="2">
    <source>
        <dbReference type="ARBA" id="ARBA00022679"/>
    </source>
</evidence>
<evidence type="ECO:0000256" key="6">
    <source>
        <dbReference type="PIRNR" id="PIRNR000574"/>
    </source>
</evidence>
<gene>
    <name evidence="10" type="primary">pknK_2</name>
    <name evidence="10" type="ORF">NCTC1934_03722</name>
</gene>
<dbReference type="InterPro" id="IPR011990">
    <property type="entry name" value="TPR-like_helical_dom_sf"/>
</dbReference>
<comment type="similarity">
    <text evidence="6">Belongs to the protein kinase superfamily.</text>
</comment>
<feature type="binding site" evidence="7">
    <location>
        <position position="81"/>
    </location>
    <ligand>
        <name>ATP</name>
        <dbReference type="ChEBI" id="CHEBI:30616"/>
    </ligand>
</feature>
<keyword evidence="1 6" id="KW-0723">Serine/threonine-protein kinase</keyword>
<evidence type="ECO:0000256" key="7">
    <source>
        <dbReference type="PROSITE-ProRule" id="PRU10141"/>
    </source>
</evidence>
<dbReference type="GO" id="GO:0005524">
    <property type="term" value="F:ATP binding"/>
    <property type="evidence" value="ECO:0007669"/>
    <property type="project" value="UniProtKB-UniRule"/>
</dbReference>
<dbReference type="Proteomes" id="UP000255467">
    <property type="component" value="Unassembled WGS sequence"/>
</dbReference>
<evidence type="ECO:0000259" key="9">
    <source>
        <dbReference type="PROSITE" id="PS50011"/>
    </source>
</evidence>
<dbReference type="Pfam" id="PF17874">
    <property type="entry name" value="TPR_MalT"/>
    <property type="match status" value="1"/>
</dbReference>